<evidence type="ECO:0000313" key="3">
    <source>
        <dbReference type="Proteomes" id="UP001239994"/>
    </source>
</evidence>
<feature type="region of interest" description="Disordered" evidence="1">
    <location>
        <begin position="1"/>
        <end position="158"/>
    </location>
</feature>
<name>A0AAD8YU81_9TELE</name>
<sequence length="256" mass="27983">MRNKKRKGKKGSEPPPTALAGKPPEFLGTLRTPECGPGERGPGAEAEESYGITSGYQDWYSDFQSSDSDSVDSSRPAERPSLVLASLHGSTTGEEPAGRFWGGPAYGPGTDSAESYGDQPDYENLHSEADSAGSLKWVRGSHRPPNQRGAIPHRRVGLRPSRSLKDRPGFLPAYLDSLTVLYVVLYLSLAPCLFPSLQPPLCLCLSVCPSLCLLSWSFPLCCSRWPVSGRSVLWLRHSELASGPWPDKLGRWESRR</sequence>
<feature type="compositionally biased region" description="Low complexity" evidence="1">
    <location>
        <begin position="61"/>
        <end position="74"/>
    </location>
</feature>
<dbReference type="AlphaFoldDB" id="A0AAD8YU81"/>
<reference evidence="2" key="1">
    <citation type="submission" date="2023-03" db="EMBL/GenBank/DDBJ databases">
        <title>Electrophorus voltai genome.</title>
        <authorList>
            <person name="Bian C."/>
        </authorList>
    </citation>
    <scope>NUCLEOTIDE SEQUENCE</scope>
    <source>
        <strain evidence="2">CB-2022</strain>
        <tissue evidence="2">Muscle</tissue>
    </source>
</reference>
<keyword evidence="3" id="KW-1185">Reference proteome</keyword>
<proteinExistence type="predicted"/>
<protein>
    <submittedName>
        <fullName evidence="2">Uncharacterized protein</fullName>
    </submittedName>
</protein>
<gene>
    <name evidence="2" type="ORF">P4O66_003200</name>
</gene>
<organism evidence="2 3">
    <name type="scientific">Electrophorus voltai</name>
    <dbReference type="NCBI Taxonomy" id="2609070"/>
    <lineage>
        <taxon>Eukaryota</taxon>
        <taxon>Metazoa</taxon>
        <taxon>Chordata</taxon>
        <taxon>Craniata</taxon>
        <taxon>Vertebrata</taxon>
        <taxon>Euteleostomi</taxon>
        <taxon>Actinopterygii</taxon>
        <taxon>Neopterygii</taxon>
        <taxon>Teleostei</taxon>
        <taxon>Ostariophysi</taxon>
        <taxon>Gymnotiformes</taxon>
        <taxon>Gymnotoidei</taxon>
        <taxon>Gymnotidae</taxon>
        <taxon>Electrophorus</taxon>
    </lineage>
</organism>
<dbReference type="EMBL" id="JAROKS010000025">
    <property type="protein sequence ID" value="KAK1785825.1"/>
    <property type="molecule type" value="Genomic_DNA"/>
</dbReference>
<evidence type="ECO:0000313" key="2">
    <source>
        <dbReference type="EMBL" id="KAK1785825.1"/>
    </source>
</evidence>
<comment type="caution">
    <text evidence="2">The sequence shown here is derived from an EMBL/GenBank/DDBJ whole genome shotgun (WGS) entry which is preliminary data.</text>
</comment>
<evidence type="ECO:0000256" key="1">
    <source>
        <dbReference type="SAM" id="MobiDB-lite"/>
    </source>
</evidence>
<dbReference type="Proteomes" id="UP001239994">
    <property type="component" value="Unassembled WGS sequence"/>
</dbReference>
<accession>A0AAD8YU81</accession>